<dbReference type="RefSeq" id="WP_070808232.1">
    <property type="nucleotide sequence ID" value="NZ_JNFF01000117.1"/>
</dbReference>
<dbReference type="InterPro" id="IPR043519">
    <property type="entry name" value="NT_sf"/>
</dbReference>
<name>A0A081PBK6_9SPHI</name>
<gene>
    <name evidence="1" type="ORF">N180_00115</name>
</gene>
<evidence type="ECO:0000313" key="2">
    <source>
        <dbReference type="Proteomes" id="UP000028007"/>
    </source>
</evidence>
<protein>
    <recommendedName>
        <fullName evidence="3">Nucleotidyltransferase</fullName>
    </recommendedName>
</protein>
<evidence type="ECO:0000313" key="1">
    <source>
        <dbReference type="EMBL" id="KEQ28079.1"/>
    </source>
</evidence>
<proteinExistence type="predicted"/>
<organism evidence="1 2">
    <name type="scientific">Pedobacter antarcticus 4BY</name>
    <dbReference type="NCBI Taxonomy" id="1358423"/>
    <lineage>
        <taxon>Bacteria</taxon>
        <taxon>Pseudomonadati</taxon>
        <taxon>Bacteroidota</taxon>
        <taxon>Sphingobacteriia</taxon>
        <taxon>Sphingobacteriales</taxon>
        <taxon>Sphingobacteriaceae</taxon>
        <taxon>Pedobacter</taxon>
    </lineage>
</organism>
<comment type="caution">
    <text evidence="1">The sequence shown here is derived from an EMBL/GenBank/DDBJ whole genome shotgun (WGS) entry which is preliminary data.</text>
</comment>
<keyword evidence="2" id="KW-1185">Reference proteome</keyword>
<sequence length="164" mass="18625">MTLAEDFEDFVKLLNQYSVEYMVVGGYALAFHGKPRHTGDLDIWINVSEENAIRMLKVVNDFGLQSLGFQKEDFLTEGLISQIGYPPLRIDVLNLIDGVKFSDAILNMEKIELENDLVINYIGLNDLVKNKQVSGRRQDITDVKTLQKLMKSKKGNFLDPADEN</sequence>
<dbReference type="eggNOG" id="ENOG5032RSF">
    <property type="taxonomic scope" value="Bacteria"/>
</dbReference>
<dbReference type="Proteomes" id="UP000028007">
    <property type="component" value="Unassembled WGS sequence"/>
</dbReference>
<dbReference type="AlphaFoldDB" id="A0A081PBK6"/>
<reference evidence="1 2" key="1">
    <citation type="journal article" date="1992" name="Int. J. Syst. Bacteriol.">
        <title>Sphingobacterium antarcticus sp. nov. a Psychrotrophic Bacterium from the Soils of Schirmacher Oasis, Antarctica.</title>
        <authorList>
            <person name="Shivaji S."/>
            <person name="Ray M.K."/>
            <person name="Rao N.S."/>
            <person name="Saiserr L."/>
            <person name="Jagannadham M.V."/>
            <person name="Kumar G.S."/>
            <person name="Reddy G."/>
            <person name="Bhargava P.M."/>
        </authorList>
    </citation>
    <scope>NUCLEOTIDE SEQUENCE [LARGE SCALE GENOMIC DNA]</scope>
    <source>
        <strain evidence="1 2">4BY</strain>
    </source>
</reference>
<dbReference type="OrthoDB" id="121150at2"/>
<accession>A0A081PBK6</accession>
<dbReference type="Pfam" id="PF09970">
    <property type="entry name" value="DUF2204"/>
    <property type="match status" value="1"/>
</dbReference>
<dbReference type="Gene3D" id="3.30.460.40">
    <property type="match status" value="1"/>
</dbReference>
<evidence type="ECO:0008006" key="3">
    <source>
        <dbReference type="Google" id="ProtNLM"/>
    </source>
</evidence>
<dbReference type="EMBL" id="JNFF01000117">
    <property type="protein sequence ID" value="KEQ28079.1"/>
    <property type="molecule type" value="Genomic_DNA"/>
</dbReference>
<dbReference type="SUPFAM" id="SSF81301">
    <property type="entry name" value="Nucleotidyltransferase"/>
    <property type="match status" value="1"/>
</dbReference>
<dbReference type="InterPro" id="IPR018700">
    <property type="entry name" value="DUF2204"/>
</dbReference>